<evidence type="ECO:0000313" key="1">
    <source>
        <dbReference type="EMBL" id="SMO81050.1"/>
    </source>
</evidence>
<gene>
    <name evidence="1" type="ORF">SAMN06265348_107332</name>
</gene>
<reference evidence="1 2" key="1">
    <citation type="submission" date="2017-05" db="EMBL/GenBank/DDBJ databases">
        <authorList>
            <person name="Varghese N."/>
            <person name="Submissions S."/>
        </authorList>
    </citation>
    <scope>NUCLEOTIDE SEQUENCE [LARGE SCALE GENOMIC DNA]</scope>
    <source>
        <strain evidence="1 2">DSM 19036</strain>
    </source>
</reference>
<sequence length="101" mass="11975">MKEYQEYFTVRTKALLYGKNVEISNLFPHRHPFFITLKSDPKLHYMLPSFDFGIDINDFVQEGFILRICESVFDGFKKHVLENLAVNFPVEYKLLKKISPE</sequence>
<protein>
    <submittedName>
        <fullName evidence="1">Uncharacterized protein</fullName>
    </submittedName>
</protein>
<dbReference type="RefSeq" id="WP_142529134.1">
    <property type="nucleotide sequence ID" value="NZ_CBCSJO010000007.1"/>
</dbReference>
<organism evidence="1 2">
    <name type="scientific">Pedobacter westerhofensis</name>
    <dbReference type="NCBI Taxonomy" id="425512"/>
    <lineage>
        <taxon>Bacteria</taxon>
        <taxon>Pseudomonadati</taxon>
        <taxon>Bacteroidota</taxon>
        <taxon>Sphingobacteriia</taxon>
        <taxon>Sphingobacteriales</taxon>
        <taxon>Sphingobacteriaceae</taxon>
        <taxon>Pedobacter</taxon>
    </lineage>
</organism>
<proteinExistence type="predicted"/>
<evidence type="ECO:0000313" key="2">
    <source>
        <dbReference type="Proteomes" id="UP000320300"/>
    </source>
</evidence>
<dbReference type="EMBL" id="FXTN01000007">
    <property type="protein sequence ID" value="SMO81050.1"/>
    <property type="molecule type" value="Genomic_DNA"/>
</dbReference>
<name>A0A521ECY6_9SPHI</name>
<dbReference type="AlphaFoldDB" id="A0A521ECY6"/>
<dbReference type="Proteomes" id="UP000320300">
    <property type="component" value="Unassembled WGS sequence"/>
</dbReference>
<accession>A0A521ECY6</accession>
<keyword evidence="2" id="KW-1185">Reference proteome</keyword>